<accession>A0A1H4RR12</accession>
<name>A0A1H4RR12_9NOCA</name>
<dbReference type="InterPro" id="IPR009057">
    <property type="entry name" value="Homeodomain-like_sf"/>
</dbReference>
<evidence type="ECO:0000313" key="6">
    <source>
        <dbReference type="Proteomes" id="UP000183561"/>
    </source>
</evidence>
<evidence type="ECO:0000256" key="1">
    <source>
        <dbReference type="ARBA" id="ARBA00023125"/>
    </source>
</evidence>
<gene>
    <name evidence="5" type="ORF">SAMN04490239_3745</name>
</gene>
<feature type="DNA-binding region" description="H-T-H motif" evidence="2">
    <location>
        <begin position="59"/>
        <end position="78"/>
    </location>
</feature>
<organism evidence="5 6">
    <name type="scientific">Rhodococcus koreensis</name>
    <dbReference type="NCBI Taxonomy" id="99653"/>
    <lineage>
        <taxon>Bacteria</taxon>
        <taxon>Bacillati</taxon>
        <taxon>Actinomycetota</taxon>
        <taxon>Actinomycetes</taxon>
        <taxon>Mycobacteriales</taxon>
        <taxon>Nocardiaceae</taxon>
        <taxon>Rhodococcus</taxon>
    </lineage>
</organism>
<evidence type="ECO:0000313" key="5">
    <source>
        <dbReference type="EMBL" id="SEC34320.1"/>
    </source>
</evidence>
<sequence>MVVCNSSSHLHFRFAPTPPDQHNQAVRTRPTTPTPSELREKILDAAEQCLIELGYSTRLHAVIAERAGLSGPTLYKHVGDQSAILEALFQREISRFFVVLDPILRGRQSQLQVRFVDAVVFAVQYARGHRLLQKGLRDDPEVVLPWFTVKAKPMIELGAQLLTPHFERLFTPEQLSGVSPAAISEWAFRIIGSLVITEGIVDTSDEQALRGFVRSLLSIAFIPQPDVHIP</sequence>
<dbReference type="EMBL" id="FNSV01000005">
    <property type="protein sequence ID" value="SEC34320.1"/>
    <property type="molecule type" value="Genomic_DNA"/>
</dbReference>
<dbReference type="AlphaFoldDB" id="A0A1H4RR12"/>
<feature type="compositionally biased region" description="Polar residues" evidence="3">
    <location>
        <begin position="20"/>
        <end position="35"/>
    </location>
</feature>
<evidence type="ECO:0000256" key="2">
    <source>
        <dbReference type="PROSITE-ProRule" id="PRU00335"/>
    </source>
</evidence>
<dbReference type="PROSITE" id="PS50977">
    <property type="entry name" value="HTH_TETR_2"/>
    <property type="match status" value="1"/>
</dbReference>
<protein>
    <submittedName>
        <fullName evidence="5">DNA-binding transcriptional regulator, AcrR family</fullName>
    </submittedName>
</protein>
<keyword evidence="6" id="KW-1185">Reference proteome</keyword>
<dbReference type="Pfam" id="PF00440">
    <property type="entry name" value="TetR_N"/>
    <property type="match status" value="1"/>
</dbReference>
<feature type="region of interest" description="Disordered" evidence="3">
    <location>
        <begin position="14"/>
        <end position="36"/>
    </location>
</feature>
<proteinExistence type="predicted"/>
<dbReference type="InterPro" id="IPR001647">
    <property type="entry name" value="HTH_TetR"/>
</dbReference>
<dbReference type="GO" id="GO:0003677">
    <property type="term" value="F:DNA binding"/>
    <property type="evidence" value="ECO:0007669"/>
    <property type="project" value="UniProtKB-UniRule"/>
</dbReference>
<dbReference type="Gene3D" id="1.10.357.10">
    <property type="entry name" value="Tetracycline Repressor, domain 2"/>
    <property type="match status" value="1"/>
</dbReference>
<feature type="domain" description="HTH tetR-type" evidence="4">
    <location>
        <begin position="36"/>
        <end position="96"/>
    </location>
</feature>
<keyword evidence="1 2" id="KW-0238">DNA-binding</keyword>
<evidence type="ECO:0000259" key="4">
    <source>
        <dbReference type="PROSITE" id="PS50977"/>
    </source>
</evidence>
<reference evidence="6" key="1">
    <citation type="submission" date="2016-10" db="EMBL/GenBank/DDBJ databases">
        <authorList>
            <person name="Varghese N."/>
            <person name="Submissions S."/>
        </authorList>
    </citation>
    <scope>NUCLEOTIDE SEQUENCE [LARGE SCALE GENOMIC DNA]</scope>
    <source>
        <strain evidence="6">DSM 44498</strain>
    </source>
</reference>
<dbReference type="Proteomes" id="UP000183561">
    <property type="component" value="Unassembled WGS sequence"/>
</dbReference>
<dbReference type="SUPFAM" id="SSF46689">
    <property type="entry name" value="Homeodomain-like"/>
    <property type="match status" value="1"/>
</dbReference>
<dbReference type="PRINTS" id="PR00455">
    <property type="entry name" value="HTHTETR"/>
</dbReference>
<evidence type="ECO:0000256" key="3">
    <source>
        <dbReference type="SAM" id="MobiDB-lite"/>
    </source>
</evidence>